<reference evidence="2" key="1">
    <citation type="journal article" date="2019" name="Int. J. Syst. Evol. Microbiol.">
        <title>The Global Catalogue of Microorganisms (GCM) 10K type strain sequencing project: providing services to taxonomists for standard genome sequencing and annotation.</title>
        <authorList>
            <consortium name="The Broad Institute Genomics Platform"/>
            <consortium name="The Broad Institute Genome Sequencing Center for Infectious Disease"/>
            <person name="Wu L."/>
            <person name="Ma J."/>
        </authorList>
    </citation>
    <scope>NUCLEOTIDE SEQUENCE [LARGE SCALE GENOMIC DNA]</scope>
    <source>
        <strain evidence="2">CGMCC 4.7638</strain>
    </source>
</reference>
<comment type="caution">
    <text evidence="1">The sequence shown here is derived from an EMBL/GenBank/DDBJ whole genome shotgun (WGS) entry which is preliminary data.</text>
</comment>
<dbReference type="RefSeq" id="WP_344274809.1">
    <property type="nucleotide sequence ID" value="NZ_BAAAHV010000012.1"/>
</dbReference>
<gene>
    <name evidence="1" type="ORF">ACFSUT_28950</name>
</gene>
<keyword evidence="2" id="KW-1185">Reference proteome</keyword>
<dbReference type="Proteomes" id="UP001597542">
    <property type="component" value="Unassembled WGS sequence"/>
</dbReference>
<organism evidence="1 2">
    <name type="scientific">Amycolatopsis albidoflavus</name>
    <dbReference type="NCBI Taxonomy" id="102226"/>
    <lineage>
        <taxon>Bacteria</taxon>
        <taxon>Bacillati</taxon>
        <taxon>Actinomycetota</taxon>
        <taxon>Actinomycetes</taxon>
        <taxon>Pseudonocardiales</taxon>
        <taxon>Pseudonocardiaceae</taxon>
        <taxon>Amycolatopsis</taxon>
    </lineage>
</organism>
<protein>
    <submittedName>
        <fullName evidence="1">Uncharacterized protein</fullName>
    </submittedName>
</protein>
<proteinExistence type="predicted"/>
<evidence type="ECO:0000313" key="1">
    <source>
        <dbReference type="EMBL" id="MFD2484336.1"/>
    </source>
</evidence>
<sequence>MAVEVPFGAGSVVVASAPVKGLADGTEIGKSQLCRDTAYHYWAFVRFYSPLNSSTWGQATLDGMSGSYTLQAVGEVTSSHTGNVYAQGWTPITR</sequence>
<name>A0ABW5I4S5_9PSEU</name>
<dbReference type="EMBL" id="JBHUKQ010000015">
    <property type="protein sequence ID" value="MFD2484336.1"/>
    <property type="molecule type" value="Genomic_DNA"/>
</dbReference>
<evidence type="ECO:0000313" key="2">
    <source>
        <dbReference type="Proteomes" id="UP001597542"/>
    </source>
</evidence>
<accession>A0ABW5I4S5</accession>